<dbReference type="STRING" id="1470563.SAMN05444000_12833"/>
<sequence length="36" mass="4041">MLIKLLNVLFSPSKGKRKTSWGDDIVVWIVVIALLS</sequence>
<dbReference type="AlphaFoldDB" id="A0A1M6SAF8"/>
<accession>A0A1M6SAF8</accession>
<dbReference type="Proteomes" id="UP000183982">
    <property type="component" value="Unassembled WGS sequence"/>
</dbReference>
<gene>
    <name evidence="1" type="ORF">SAMN05444000_12833</name>
</gene>
<keyword evidence="2" id="KW-1185">Reference proteome</keyword>
<evidence type="ECO:0000313" key="2">
    <source>
        <dbReference type="Proteomes" id="UP000183982"/>
    </source>
</evidence>
<organism evidence="1 2">
    <name type="scientific">Shimia gijangensis</name>
    <dbReference type="NCBI Taxonomy" id="1470563"/>
    <lineage>
        <taxon>Bacteria</taxon>
        <taxon>Pseudomonadati</taxon>
        <taxon>Pseudomonadota</taxon>
        <taxon>Alphaproteobacteria</taxon>
        <taxon>Rhodobacterales</taxon>
        <taxon>Roseobacteraceae</taxon>
    </lineage>
</organism>
<evidence type="ECO:0000313" key="1">
    <source>
        <dbReference type="EMBL" id="SHK41609.1"/>
    </source>
</evidence>
<dbReference type="EMBL" id="FQZQ01000028">
    <property type="protein sequence ID" value="SHK41609.1"/>
    <property type="molecule type" value="Genomic_DNA"/>
</dbReference>
<reference evidence="2" key="1">
    <citation type="submission" date="2016-11" db="EMBL/GenBank/DDBJ databases">
        <authorList>
            <person name="Varghese N."/>
            <person name="Submissions S."/>
        </authorList>
    </citation>
    <scope>NUCLEOTIDE SEQUENCE [LARGE SCALE GENOMIC DNA]</scope>
    <source>
        <strain evidence="2">DSM 100564</strain>
    </source>
</reference>
<protein>
    <submittedName>
        <fullName evidence="1">Uncharacterized protein</fullName>
    </submittedName>
</protein>
<name>A0A1M6SAF8_9RHOB</name>
<proteinExistence type="predicted"/>